<protein>
    <submittedName>
        <fullName evidence="6">LysR substrate-binding domain-containing protein</fullName>
    </submittedName>
</protein>
<dbReference type="InterPro" id="IPR036390">
    <property type="entry name" value="WH_DNA-bd_sf"/>
</dbReference>
<evidence type="ECO:0000259" key="5">
    <source>
        <dbReference type="PROSITE" id="PS50931"/>
    </source>
</evidence>
<sequence>MELRQLRYFVAAAEELHFTRAAARLGIAQPALSQQIRRLEAALGVELFSRTRRQVTLTPAGRAFLAEARGTLEQARRAARIARRTAAGELGPLTIGFVGSATDALLPRALPTLRVRHPELKLVLRELTSAEQIDALARGGIDLGLLRPPSPLPPGLRTRLVAREPLVCALPADHPLTRHERLTATDLHGQPFVLFPRREGPWLYDLITAYCRGADGTLPTVVQEAVMMQTITALVAAGTGISLVPASQQAISREGLTYRPLADPPLTDLSAAWPSTGHNPARDAVLNALTGTVNRGP</sequence>
<gene>
    <name evidence="6" type="ORF">ACFY1D_18405</name>
</gene>
<name>A0ABW6UMG4_9ACTN</name>
<dbReference type="InterPro" id="IPR005119">
    <property type="entry name" value="LysR_subst-bd"/>
</dbReference>
<dbReference type="Proteomes" id="UP001602058">
    <property type="component" value="Unassembled WGS sequence"/>
</dbReference>
<evidence type="ECO:0000256" key="3">
    <source>
        <dbReference type="ARBA" id="ARBA00023125"/>
    </source>
</evidence>
<dbReference type="SUPFAM" id="SSF53850">
    <property type="entry name" value="Periplasmic binding protein-like II"/>
    <property type="match status" value="1"/>
</dbReference>
<dbReference type="RefSeq" id="WP_387887634.1">
    <property type="nucleotide sequence ID" value="NZ_JBIAWJ010000008.1"/>
</dbReference>
<evidence type="ECO:0000256" key="4">
    <source>
        <dbReference type="ARBA" id="ARBA00023163"/>
    </source>
</evidence>
<reference evidence="6 7" key="1">
    <citation type="submission" date="2024-10" db="EMBL/GenBank/DDBJ databases">
        <title>The Natural Products Discovery Center: Release of the First 8490 Sequenced Strains for Exploring Actinobacteria Biosynthetic Diversity.</title>
        <authorList>
            <person name="Kalkreuter E."/>
            <person name="Kautsar S.A."/>
            <person name="Yang D."/>
            <person name="Bader C.D."/>
            <person name="Teijaro C.N."/>
            <person name="Fluegel L."/>
            <person name="Davis C.M."/>
            <person name="Simpson J.R."/>
            <person name="Lauterbach L."/>
            <person name="Steele A.D."/>
            <person name="Gui C."/>
            <person name="Meng S."/>
            <person name="Li G."/>
            <person name="Viehrig K."/>
            <person name="Ye F."/>
            <person name="Su P."/>
            <person name="Kiefer A.F."/>
            <person name="Nichols A."/>
            <person name="Cepeda A.J."/>
            <person name="Yan W."/>
            <person name="Fan B."/>
            <person name="Jiang Y."/>
            <person name="Adhikari A."/>
            <person name="Zheng C.-J."/>
            <person name="Schuster L."/>
            <person name="Cowan T.M."/>
            <person name="Smanski M.J."/>
            <person name="Chevrette M.G."/>
            <person name="De Carvalho L.P.S."/>
            <person name="Shen B."/>
        </authorList>
    </citation>
    <scope>NUCLEOTIDE SEQUENCE [LARGE SCALE GENOMIC DNA]</scope>
    <source>
        <strain evidence="6 7">NPDC001390</strain>
    </source>
</reference>
<keyword evidence="2" id="KW-0805">Transcription regulation</keyword>
<dbReference type="PROSITE" id="PS50931">
    <property type="entry name" value="HTH_LYSR"/>
    <property type="match status" value="1"/>
</dbReference>
<dbReference type="Gene3D" id="3.40.190.10">
    <property type="entry name" value="Periplasmic binding protein-like II"/>
    <property type="match status" value="2"/>
</dbReference>
<evidence type="ECO:0000313" key="7">
    <source>
        <dbReference type="Proteomes" id="UP001602058"/>
    </source>
</evidence>
<keyword evidence="4" id="KW-0804">Transcription</keyword>
<keyword evidence="3" id="KW-0238">DNA-binding</keyword>
<feature type="domain" description="HTH lysR-type" evidence="5">
    <location>
        <begin position="1"/>
        <end position="58"/>
    </location>
</feature>
<proteinExistence type="inferred from homology"/>
<evidence type="ECO:0000256" key="1">
    <source>
        <dbReference type="ARBA" id="ARBA00009437"/>
    </source>
</evidence>
<organism evidence="6 7">
    <name type="scientific">Streptomyces bluensis</name>
    <dbReference type="NCBI Taxonomy" id="33897"/>
    <lineage>
        <taxon>Bacteria</taxon>
        <taxon>Bacillati</taxon>
        <taxon>Actinomycetota</taxon>
        <taxon>Actinomycetes</taxon>
        <taxon>Kitasatosporales</taxon>
        <taxon>Streptomycetaceae</taxon>
        <taxon>Streptomyces</taxon>
    </lineage>
</organism>
<dbReference type="SUPFAM" id="SSF46785">
    <property type="entry name" value="Winged helix' DNA-binding domain"/>
    <property type="match status" value="1"/>
</dbReference>
<dbReference type="Pfam" id="PF00126">
    <property type="entry name" value="HTH_1"/>
    <property type="match status" value="1"/>
</dbReference>
<evidence type="ECO:0000313" key="6">
    <source>
        <dbReference type="EMBL" id="MFF4523370.1"/>
    </source>
</evidence>
<dbReference type="PANTHER" id="PTHR30346:SF28">
    <property type="entry name" value="HTH-TYPE TRANSCRIPTIONAL REGULATOR CYNR"/>
    <property type="match status" value="1"/>
</dbReference>
<dbReference type="PANTHER" id="PTHR30346">
    <property type="entry name" value="TRANSCRIPTIONAL DUAL REGULATOR HCAR-RELATED"/>
    <property type="match status" value="1"/>
</dbReference>
<dbReference type="Pfam" id="PF03466">
    <property type="entry name" value="LysR_substrate"/>
    <property type="match status" value="1"/>
</dbReference>
<accession>A0ABW6UMG4</accession>
<dbReference type="Gene3D" id="1.10.10.10">
    <property type="entry name" value="Winged helix-like DNA-binding domain superfamily/Winged helix DNA-binding domain"/>
    <property type="match status" value="1"/>
</dbReference>
<keyword evidence="7" id="KW-1185">Reference proteome</keyword>
<evidence type="ECO:0000256" key="2">
    <source>
        <dbReference type="ARBA" id="ARBA00023015"/>
    </source>
</evidence>
<comment type="similarity">
    <text evidence="1">Belongs to the LysR transcriptional regulatory family.</text>
</comment>
<dbReference type="InterPro" id="IPR000847">
    <property type="entry name" value="LysR_HTH_N"/>
</dbReference>
<dbReference type="PRINTS" id="PR00039">
    <property type="entry name" value="HTHLYSR"/>
</dbReference>
<dbReference type="InterPro" id="IPR036388">
    <property type="entry name" value="WH-like_DNA-bd_sf"/>
</dbReference>
<comment type="caution">
    <text evidence="6">The sequence shown here is derived from an EMBL/GenBank/DDBJ whole genome shotgun (WGS) entry which is preliminary data.</text>
</comment>
<dbReference type="EMBL" id="JBIAWJ010000008">
    <property type="protein sequence ID" value="MFF4523370.1"/>
    <property type="molecule type" value="Genomic_DNA"/>
</dbReference>
<dbReference type="CDD" id="cd08414">
    <property type="entry name" value="PBP2_LTTR_aromatics_like"/>
    <property type="match status" value="1"/>
</dbReference>